<dbReference type="OrthoDB" id="1728910at2759"/>
<accession>A0A5J5A959</accession>
<sequence length="184" mass="20914">MAANGHCFVEWKEQFVSKERGNRVVHYFLKDISGNSVLAVVGTERSVRHMLYVVSEEFLSVYGTENSVHAGYRWRSRREVVNWLTSRLSKQLRHGNQSKSPKNDATIGVSARQTGMPDYKGCLARNLKGHASDIVWSGVAWTCGKQLKHYSAFCRSGTRIMVQSFVFVMAEEENRYLAVSGRYV</sequence>
<dbReference type="Proteomes" id="UP000325577">
    <property type="component" value="Linkage Group LG3"/>
</dbReference>
<evidence type="ECO:0000313" key="1">
    <source>
        <dbReference type="EMBL" id="KAA8527050.1"/>
    </source>
</evidence>
<name>A0A5J5A959_9ASTE</name>
<reference evidence="1 2" key="1">
    <citation type="submission" date="2019-09" db="EMBL/GenBank/DDBJ databases">
        <title>A chromosome-level genome assembly of the Chinese tupelo Nyssa sinensis.</title>
        <authorList>
            <person name="Yang X."/>
            <person name="Kang M."/>
            <person name="Yang Y."/>
            <person name="Xiong H."/>
            <person name="Wang M."/>
            <person name="Zhang Z."/>
            <person name="Wang Z."/>
            <person name="Wu H."/>
            <person name="Ma T."/>
            <person name="Liu J."/>
            <person name="Xi Z."/>
        </authorList>
    </citation>
    <scope>NUCLEOTIDE SEQUENCE [LARGE SCALE GENOMIC DNA]</scope>
    <source>
        <strain evidence="1">J267</strain>
        <tissue evidence="1">Leaf</tissue>
    </source>
</reference>
<dbReference type="EMBL" id="CM018046">
    <property type="protein sequence ID" value="KAA8527050.1"/>
    <property type="molecule type" value="Genomic_DNA"/>
</dbReference>
<gene>
    <name evidence="1" type="ORF">F0562_008721</name>
</gene>
<protein>
    <submittedName>
        <fullName evidence="1">Uncharacterized protein</fullName>
    </submittedName>
</protein>
<evidence type="ECO:0000313" key="2">
    <source>
        <dbReference type="Proteomes" id="UP000325577"/>
    </source>
</evidence>
<dbReference type="AlphaFoldDB" id="A0A5J5A959"/>
<proteinExistence type="predicted"/>
<organism evidence="1 2">
    <name type="scientific">Nyssa sinensis</name>
    <dbReference type="NCBI Taxonomy" id="561372"/>
    <lineage>
        <taxon>Eukaryota</taxon>
        <taxon>Viridiplantae</taxon>
        <taxon>Streptophyta</taxon>
        <taxon>Embryophyta</taxon>
        <taxon>Tracheophyta</taxon>
        <taxon>Spermatophyta</taxon>
        <taxon>Magnoliopsida</taxon>
        <taxon>eudicotyledons</taxon>
        <taxon>Gunneridae</taxon>
        <taxon>Pentapetalae</taxon>
        <taxon>asterids</taxon>
        <taxon>Cornales</taxon>
        <taxon>Nyssaceae</taxon>
        <taxon>Nyssa</taxon>
    </lineage>
</organism>
<keyword evidence="2" id="KW-1185">Reference proteome</keyword>